<dbReference type="FunCoup" id="A0A2P5FIR1">
    <property type="interactions" value="1721"/>
</dbReference>
<feature type="region of interest" description="Disordered" evidence="7">
    <location>
        <begin position="386"/>
        <end position="423"/>
    </location>
</feature>
<sequence>MEFVGRAVRREIKGSAGVLSGIVKSYEPSSGLFEVEYEDGDSEELDLGEVSLILEGKAQLLLVEEEEEEEEVKPSSIGRKPKKRRRLEGSGEALKGDSGNYAGQKFVIDGTLGNDCGFGCDLNDGEEGNLEMGRGIGGNLGVNGDLNGSVSPRDEYERTLLEKREEGLKGSVSGNGVLNRVDDLRDVFDLNAGFNSNLNDDSDVHFISVENLKKRDHIDLNLDVNGDFDENLNADDDIRPRLPEETRTRVCNFDLNLEVVDDVKDAEGEDGTEFKVSTSLETVGHGQAKKSDEGVEEKYVDEIGSNGTLTEVHLDINKDINGSSVKDVCTGSAELLTNDCSGSGQDGKLDSSAVVLNTDSVRDCGLTEVQVKDGFSEAGSQMIHEYLDNSGSPFNKKGGRRKRRKLSDNIKSPTETVLRRSARRGSAQNHVSAILCNVNDTPTSPAVSAITEEKPGISVRKESDKPCALLPPKLQLPPSSQNIDLTDVPILDLFSVYACLRSFSTLLFLSPFELEEFVAAMECKSPSSLFDNVHVSILQTLRKHLEFLSSEGFESASNCLRSLNWDFLDLITWPIFMVEYFLIYGSGLKPSFDLSSLKLFKADYYQQPVKIKVEILRCLCDDLIEVEAIRSELNRRSLAAEPDMVFERNSNFEGSKKRRVAPGISSGYCLDDEVVDDHVDWNYDECCLCKMDGNLICCDGCPAAYHSRCVGIASDHLPEGDWYCPECVIDRLKPWMKLRKSLRGAEILGIDPHGRLYFNSSGYLLVSDSYDTEASFSYYHRDDLNKVIEVLRSLDFYYGDILVAICKHWGNVSLDGTSKSIDRLDAMSSDMLTKSQNRDVSNCLAPLTSPESCAVKNETGEERKMEEKINVGDSDRSLSKHVNMLDAMTVTGSSLVTSEGSAETQSDIQGKHCASGDCPLTSTLDVRQEANTEFVGPRNPSTSITTRKSNFSQVQSGSGYVNYYTFGQIASSVGEDLTGKSSEKIKENTVMSEEEIVARQMRAILKKSSKFCWSFIHNFNVNLQKEKCGWCFPCRAATDDGECLFFMNVGPVWESPNSDMLSLQSKKNRKCHLTDVICQILSIANRLRGLLLGPWLSPDYTKLWHKSVLKAPDIASVKHMLLTLQSNLGPLALSAEWLKHVDSDVSVGSACHIVTSSGRGSSKHMIGRKRPKFSDIEPGPTLNTASGLGMFWWRGGRLSRHMFNWKVLPHSLASRAARQGGCTKIPGILYPENSEYAKRSKYVVWQAAVETSTSAEQLAFQVRELDSNIKWDDIENTHPLPALDKESRKSIRLFKKVIIRRKCIQGGLVKYLLDFGKRRVIPDVVKKHGSVIDESSSERKKYWLDESYVPLHLLKNFEEKRVARKVNDMKSGKVIESSRFTKRPQQKRGFAYLFAKAERSEYYQCGHCSKDVLIREAVSCQYCKGFFHKRHVRKSAGAVIAKCTYTCHRCQNGMRVNIDTKKSKTDKRGAKLKSQKSKSVQKDCGPSRLKSSKKVPTGGRKVQSKGKQKAIPAVPLRRSARRAKCVLLQTKKRRGRKKGKPVNSKTKSKKGTHEKPKKGTPCRRKRTEVSHSYWLNGLQLVRNPDDERILLFRDKNFLPPSEQSPILPDQPKCQLCDEAGHTSTLSYIACQICGEWFHGNAVGLHTENINKLIGFRCHSCRESTPPVCPQLVIVRTDMSHLAEVQNNVAIECTEEVSNAAPPLSEVVVPFRLLVHPSGVSSGV</sequence>
<evidence type="ECO:0000256" key="7">
    <source>
        <dbReference type="SAM" id="MobiDB-lite"/>
    </source>
</evidence>
<dbReference type="GO" id="GO:0005634">
    <property type="term" value="C:nucleus"/>
    <property type="evidence" value="ECO:0007669"/>
    <property type="project" value="UniProtKB-SubCell"/>
</dbReference>
<evidence type="ECO:0000256" key="3">
    <source>
        <dbReference type="ARBA" id="ARBA00022771"/>
    </source>
</evidence>
<dbReference type="InterPro" id="IPR011011">
    <property type="entry name" value="Znf_FYVE_PHD"/>
</dbReference>
<evidence type="ECO:0000256" key="6">
    <source>
        <dbReference type="PROSITE-ProRule" id="PRU00146"/>
    </source>
</evidence>
<protein>
    <submittedName>
        <fullName evidence="10">Autoimmune regulator</fullName>
    </submittedName>
</protein>
<dbReference type="PANTHER" id="PTHR46508">
    <property type="entry name" value="PHD FINGER FAMILY PROTEIN"/>
    <property type="match status" value="1"/>
</dbReference>
<dbReference type="Proteomes" id="UP000237000">
    <property type="component" value="Unassembled WGS sequence"/>
</dbReference>
<dbReference type="PROSITE" id="PS50016">
    <property type="entry name" value="ZF_PHD_2"/>
    <property type="match status" value="1"/>
</dbReference>
<feature type="compositionally biased region" description="Basic and acidic residues" evidence="7">
    <location>
        <begin position="1458"/>
        <end position="1469"/>
    </location>
</feature>
<dbReference type="PANTHER" id="PTHR46508:SF5">
    <property type="entry name" value="PHD-FINGER AND DNA BINDING DOMAIN-CONTAINING PROTEIN"/>
    <property type="match status" value="1"/>
</dbReference>
<organism evidence="10 11">
    <name type="scientific">Trema orientale</name>
    <name type="common">Charcoal tree</name>
    <name type="synonym">Celtis orientalis</name>
    <dbReference type="NCBI Taxonomy" id="63057"/>
    <lineage>
        <taxon>Eukaryota</taxon>
        <taxon>Viridiplantae</taxon>
        <taxon>Streptophyta</taxon>
        <taxon>Embryophyta</taxon>
        <taxon>Tracheophyta</taxon>
        <taxon>Spermatophyta</taxon>
        <taxon>Magnoliopsida</taxon>
        <taxon>eudicotyledons</taxon>
        <taxon>Gunneridae</taxon>
        <taxon>Pentapetalae</taxon>
        <taxon>rosids</taxon>
        <taxon>fabids</taxon>
        <taxon>Rosales</taxon>
        <taxon>Cannabaceae</taxon>
        <taxon>Trema</taxon>
    </lineage>
</organism>
<evidence type="ECO:0000259" key="8">
    <source>
        <dbReference type="PROSITE" id="PS50016"/>
    </source>
</evidence>
<reference evidence="11" key="1">
    <citation type="submission" date="2016-06" db="EMBL/GenBank/DDBJ databases">
        <title>Parallel loss of symbiosis genes in relatives of nitrogen-fixing non-legume Parasponia.</title>
        <authorList>
            <person name="Van Velzen R."/>
            <person name="Holmer R."/>
            <person name="Bu F."/>
            <person name="Rutten L."/>
            <person name="Van Zeijl A."/>
            <person name="Liu W."/>
            <person name="Santuari L."/>
            <person name="Cao Q."/>
            <person name="Sharma T."/>
            <person name="Shen D."/>
            <person name="Roswanjaya Y."/>
            <person name="Wardhani T."/>
            <person name="Kalhor M.S."/>
            <person name="Jansen J."/>
            <person name="Van den Hoogen J."/>
            <person name="Gungor B."/>
            <person name="Hartog M."/>
            <person name="Hontelez J."/>
            <person name="Verver J."/>
            <person name="Yang W.-C."/>
            <person name="Schijlen E."/>
            <person name="Repin R."/>
            <person name="Schilthuizen M."/>
            <person name="Schranz E."/>
            <person name="Heidstra R."/>
            <person name="Miyata K."/>
            <person name="Fedorova E."/>
            <person name="Kohlen W."/>
            <person name="Bisseling T."/>
            <person name="Smit S."/>
            <person name="Geurts R."/>
        </authorList>
    </citation>
    <scope>NUCLEOTIDE SEQUENCE [LARGE SCALE GENOMIC DNA]</scope>
    <source>
        <strain evidence="11">cv. RG33-2</strain>
    </source>
</reference>
<dbReference type="InterPro" id="IPR047365">
    <property type="entry name" value="Tudor_AtPTM-like"/>
</dbReference>
<keyword evidence="11" id="KW-1185">Reference proteome</keyword>
<dbReference type="Pfam" id="PF02791">
    <property type="entry name" value="DDT"/>
    <property type="match status" value="1"/>
</dbReference>
<evidence type="ECO:0000313" key="10">
    <source>
        <dbReference type="EMBL" id="PON97672.1"/>
    </source>
</evidence>
<evidence type="ECO:0000256" key="1">
    <source>
        <dbReference type="ARBA" id="ARBA00004123"/>
    </source>
</evidence>
<dbReference type="Pfam" id="PF00628">
    <property type="entry name" value="PHD"/>
    <property type="match status" value="1"/>
</dbReference>
<dbReference type="InterPro" id="IPR001965">
    <property type="entry name" value="Znf_PHD"/>
</dbReference>
<dbReference type="CDD" id="cd15539">
    <property type="entry name" value="PHD1_AIRE"/>
    <property type="match status" value="1"/>
</dbReference>
<dbReference type="InParanoid" id="A0A2P5FIR1"/>
<dbReference type="InterPro" id="IPR019786">
    <property type="entry name" value="Zinc_finger_PHD-type_CS"/>
</dbReference>
<dbReference type="PROSITE" id="PS50827">
    <property type="entry name" value="DDT"/>
    <property type="match status" value="1"/>
</dbReference>
<dbReference type="GO" id="GO:0000785">
    <property type="term" value="C:chromatin"/>
    <property type="evidence" value="ECO:0007669"/>
    <property type="project" value="UniProtKB-ARBA"/>
</dbReference>
<feature type="compositionally biased region" description="Basic residues" evidence="7">
    <location>
        <begin position="1518"/>
        <end position="1566"/>
    </location>
</feature>
<name>A0A2P5FIR1_TREOI</name>
<comment type="subcellular location">
    <subcellularLocation>
        <location evidence="1">Nucleus</location>
    </subcellularLocation>
</comment>
<feature type="region of interest" description="Disordered" evidence="7">
    <location>
        <begin position="1458"/>
        <end position="1566"/>
    </location>
</feature>
<accession>A0A2P5FIR1</accession>
<dbReference type="OrthoDB" id="784962at2759"/>
<dbReference type="STRING" id="63057.A0A2P5FIR1"/>
<dbReference type="PROSITE" id="PS01359">
    <property type="entry name" value="ZF_PHD_1"/>
    <property type="match status" value="1"/>
</dbReference>
<dbReference type="InterPro" id="IPR056618">
    <property type="entry name" value="Chromo_PTM"/>
</dbReference>
<comment type="caution">
    <text evidence="10">The sequence shown here is derived from an EMBL/GenBank/DDBJ whole genome shotgun (WGS) entry which is preliminary data.</text>
</comment>
<dbReference type="Pfam" id="PF21743">
    <property type="entry name" value="PTM_DIR17_Tudor"/>
    <property type="match status" value="1"/>
</dbReference>
<dbReference type="InterPro" id="IPR018501">
    <property type="entry name" value="DDT_dom"/>
</dbReference>
<proteinExistence type="predicted"/>
<keyword evidence="5" id="KW-0539">Nucleus</keyword>
<dbReference type="SUPFAM" id="SSF57903">
    <property type="entry name" value="FYVE/PHD zinc finger"/>
    <property type="match status" value="2"/>
</dbReference>
<dbReference type="GO" id="GO:0008270">
    <property type="term" value="F:zinc ion binding"/>
    <property type="evidence" value="ECO:0007669"/>
    <property type="project" value="UniProtKB-KW"/>
</dbReference>
<keyword evidence="3 6" id="KW-0863">Zinc-finger</keyword>
<dbReference type="InterPro" id="IPR013083">
    <property type="entry name" value="Znf_RING/FYVE/PHD"/>
</dbReference>
<feature type="domain" description="PHD-type" evidence="8">
    <location>
        <begin position="683"/>
        <end position="730"/>
    </location>
</feature>
<feature type="region of interest" description="Disordered" evidence="7">
    <location>
        <begin position="71"/>
        <end position="96"/>
    </location>
</feature>
<dbReference type="Pfam" id="PF15612">
    <property type="entry name" value="WHIM1"/>
    <property type="match status" value="1"/>
</dbReference>
<gene>
    <name evidence="10" type="ORF">TorRG33x02_065820</name>
</gene>
<dbReference type="Pfam" id="PF24294">
    <property type="entry name" value="Chromo_PTM"/>
    <property type="match status" value="1"/>
</dbReference>
<dbReference type="InterPro" id="IPR019787">
    <property type="entry name" value="Znf_PHD-finger"/>
</dbReference>
<dbReference type="Gene3D" id="3.30.40.10">
    <property type="entry name" value="Zinc/RING finger domain, C3HC4 (zinc finger)"/>
    <property type="match status" value="2"/>
</dbReference>
<evidence type="ECO:0000259" key="9">
    <source>
        <dbReference type="PROSITE" id="PS50827"/>
    </source>
</evidence>
<dbReference type="InterPro" id="IPR028942">
    <property type="entry name" value="WHIM1_dom"/>
</dbReference>
<dbReference type="SMART" id="SM00571">
    <property type="entry name" value="DDT"/>
    <property type="match status" value="1"/>
</dbReference>
<dbReference type="EMBL" id="JXTC01000030">
    <property type="protein sequence ID" value="PON97672.1"/>
    <property type="molecule type" value="Genomic_DNA"/>
</dbReference>
<feature type="domain" description="DDT" evidence="9">
    <location>
        <begin position="487"/>
        <end position="547"/>
    </location>
</feature>
<keyword evidence="2" id="KW-0479">Metal-binding</keyword>
<keyword evidence="4" id="KW-0862">Zinc</keyword>
<dbReference type="SMART" id="SM00249">
    <property type="entry name" value="PHD"/>
    <property type="match status" value="2"/>
</dbReference>
<evidence type="ECO:0000256" key="2">
    <source>
        <dbReference type="ARBA" id="ARBA00022723"/>
    </source>
</evidence>
<evidence type="ECO:0000256" key="5">
    <source>
        <dbReference type="ARBA" id="ARBA00023242"/>
    </source>
</evidence>
<evidence type="ECO:0000256" key="4">
    <source>
        <dbReference type="ARBA" id="ARBA00022833"/>
    </source>
</evidence>
<evidence type="ECO:0000313" key="11">
    <source>
        <dbReference type="Proteomes" id="UP000237000"/>
    </source>
</evidence>